<evidence type="ECO:0000256" key="1">
    <source>
        <dbReference type="SAM" id="MobiDB-lite"/>
    </source>
</evidence>
<gene>
    <name evidence="3" type="ORF">BDV96DRAFT_577908</name>
</gene>
<dbReference type="PANTHER" id="PTHR44942">
    <property type="entry name" value="METHYLTRANSF_11 DOMAIN-CONTAINING PROTEIN"/>
    <property type="match status" value="1"/>
</dbReference>
<reference evidence="3" key="1">
    <citation type="journal article" date="2020" name="Stud. Mycol.">
        <title>101 Dothideomycetes genomes: a test case for predicting lifestyles and emergence of pathogens.</title>
        <authorList>
            <person name="Haridas S."/>
            <person name="Albert R."/>
            <person name="Binder M."/>
            <person name="Bloem J."/>
            <person name="Labutti K."/>
            <person name="Salamov A."/>
            <person name="Andreopoulos B."/>
            <person name="Baker S."/>
            <person name="Barry K."/>
            <person name="Bills G."/>
            <person name="Bluhm B."/>
            <person name="Cannon C."/>
            <person name="Castanera R."/>
            <person name="Culley D."/>
            <person name="Daum C."/>
            <person name="Ezra D."/>
            <person name="Gonzalez J."/>
            <person name="Henrissat B."/>
            <person name="Kuo A."/>
            <person name="Liang C."/>
            <person name="Lipzen A."/>
            <person name="Lutzoni F."/>
            <person name="Magnuson J."/>
            <person name="Mondo S."/>
            <person name="Nolan M."/>
            <person name="Ohm R."/>
            <person name="Pangilinan J."/>
            <person name="Park H.-J."/>
            <person name="Ramirez L."/>
            <person name="Alfaro M."/>
            <person name="Sun H."/>
            <person name="Tritt A."/>
            <person name="Yoshinaga Y."/>
            <person name="Zwiers L.-H."/>
            <person name="Turgeon B."/>
            <person name="Goodwin S."/>
            <person name="Spatafora J."/>
            <person name="Crous P."/>
            <person name="Grigoriev I."/>
        </authorList>
    </citation>
    <scope>NUCLEOTIDE SEQUENCE</scope>
    <source>
        <strain evidence="3">CBS 627.86</strain>
    </source>
</reference>
<dbReference type="Pfam" id="PF13649">
    <property type="entry name" value="Methyltransf_25"/>
    <property type="match status" value="1"/>
</dbReference>
<dbReference type="InterPro" id="IPR051052">
    <property type="entry name" value="Diverse_substrate_MTase"/>
</dbReference>
<dbReference type="Proteomes" id="UP000799770">
    <property type="component" value="Unassembled WGS sequence"/>
</dbReference>
<dbReference type="GO" id="GO:0008168">
    <property type="term" value="F:methyltransferase activity"/>
    <property type="evidence" value="ECO:0007669"/>
    <property type="project" value="UniProtKB-KW"/>
</dbReference>
<evidence type="ECO:0000313" key="4">
    <source>
        <dbReference type="Proteomes" id="UP000799770"/>
    </source>
</evidence>
<dbReference type="OrthoDB" id="10027013at2759"/>
<evidence type="ECO:0000259" key="2">
    <source>
        <dbReference type="Pfam" id="PF13649"/>
    </source>
</evidence>
<dbReference type="GO" id="GO:0032259">
    <property type="term" value="P:methylation"/>
    <property type="evidence" value="ECO:0007669"/>
    <property type="project" value="UniProtKB-KW"/>
</dbReference>
<feature type="region of interest" description="Disordered" evidence="1">
    <location>
        <begin position="1"/>
        <end position="22"/>
    </location>
</feature>
<protein>
    <submittedName>
        <fullName evidence="3">S-adenosyl-L-methionine-dependent methyltransferase</fullName>
    </submittedName>
</protein>
<sequence>MADSTPSHVQEKTFSSFNKAQGANYHQARRDYHPTLYKILLDHHKSTGGGFNSILDIGCGPGTAVRTLAAHFDHAIGLDPSDGMIETARSLGGVTKAGAEIRFEISNADNLGTELPNPVQDASVDLIVAATCAHWFDMSAFWPRAAQVLRPGGTVAIWCSSSLKPHPDTPNAERITQALEEFQAGLEEYYLPGNRITRDLLRTLGLPWTIPNPVETFEEASFRRQEWGTDEKSLPTDEYYNIRQDLSLASVEMVLGTASPVIRWREAHPEKAGTKEDVVKIVLNKIEKALRDAGVEFGKELVKGGVMGVLLLVKKKA</sequence>
<keyword evidence="3" id="KW-0808">Transferase</keyword>
<proteinExistence type="predicted"/>
<dbReference type="InterPro" id="IPR041698">
    <property type="entry name" value="Methyltransf_25"/>
</dbReference>
<keyword evidence="4" id="KW-1185">Reference proteome</keyword>
<dbReference type="InterPro" id="IPR029063">
    <property type="entry name" value="SAM-dependent_MTases_sf"/>
</dbReference>
<feature type="domain" description="Methyltransferase" evidence="2">
    <location>
        <begin position="54"/>
        <end position="153"/>
    </location>
</feature>
<keyword evidence="3" id="KW-0489">Methyltransferase</keyword>
<dbReference type="EMBL" id="ML977327">
    <property type="protein sequence ID" value="KAF2113509.1"/>
    <property type="molecule type" value="Genomic_DNA"/>
</dbReference>
<dbReference type="Gene3D" id="3.40.50.150">
    <property type="entry name" value="Vaccinia Virus protein VP39"/>
    <property type="match status" value="1"/>
</dbReference>
<feature type="compositionally biased region" description="Polar residues" evidence="1">
    <location>
        <begin position="1"/>
        <end position="21"/>
    </location>
</feature>
<evidence type="ECO:0000313" key="3">
    <source>
        <dbReference type="EMBL" id="KAF2113509.1"/>
    </source>
</evidence>
<organism evidence="3 4">
    <name type="scientific">Lophiotrema nucula</name>
    <dbReference type="NCBI Taxonomy" id="690887"/>
    <lineage>
        <taxon>Eukaryota</taxon>
        <taxon>Fungi</taxon>
        <taxon>Dikarya</taxon>
        <taxon>Ascomycota</taxon>
        <taxon>Pezizomycotina</taxon>
        <taxon>Dothideomycetes</taxon>
        <taxon>Pleosporomycetidae</taxon>
        <taxon>Pleosporales</taxon>
        <taxon>Lophiotremataceae</taxon>
        <taxon>Lophiotrema</taxon>
    </lineage>
</organism>
<dbReference type="CDD" id="cd02440">
    <property type="entry name" value="AdoMet_MTases"/>
    <property type="match status" value="1"/>
</dbReference>
<dbReference type="PANTHER" id="PTHR44942:SF10">
    <property type="entry name" value="METHYLTRANSFERASE TYPE 11 DOMAIN-CONTAINING PROTEIN"/>
    <property type="match status" value="1"/>
</dbReference>
<dbReference type="AlphaFoldDB" id="A0A6A5Z219"/>
<name>A0A6A5Z219_9PLEO</name>
<dbReference type="SUPFAM" id="SSF53335">
    <property type="entry name" value="S-adenosyl-L-methionine-dependent methyltransferases"/>
    <property type="match status" value="1"/>
</dbReference>
<accession>A0A6A5Z219</accession>